<dbReference type="Pfam" id="PF05739">
    <property type="entry name" value="SNARE"/>
    <property type="match status" value="1"/>
</dbReference>
<comment type="caution">
    <text evidence="4">The sequence shown here is derived from an EMBL/GenBank/DDBJ whole genome shotgun (WGS) entry which is preliminary data.</text>
</comment>
<dbReference type="PANTHER" id="PTHR19957">
    <property type="entry name" value="SYNTAXIN"/>
    <property type="match status" value="1"/>
</dbReference>
<dbReference type="Pfam" id="PF14523">
    <property type="entry name" value="Syntaxin_2"/>
    <property type="match status" value="1"/>
</dbReference>
<comment type="similarity">
    <text evidence="1">Belongs to the syntaxin family.</text>
</comment>
<sequence length="181" mass="20908">QRQRKLEQQKLSKDFQKVLAEFQNIQRESVSKQREYVDKQKASTAALQSQIEDDEVQQEQQQLLQVEDAQRRIQIEALDNEIDYNETLISERENEIQGIEQGITELNEIFRDLGMLVNEQESGIQSIYGNVLNISQNTKQAAEELTTANRHQKRARKNMCCFMLIITIVGCVLALIIVVAK</sequence>
<dbReference type="Gene3D" id="1.20.5.110">
    <property type="match status" value="1"/>
</dbReference>
<dbReference type="GO" id="GO:0006886">
    <property type="term" value="P:intracellular protein transport"/>
    <property type="evidence" value="ECO:0007669"/>
    <property type="project" value="TreeGrafter"/>
</dbReference>
<dbReference type="SMART" id="SM00397">
    <property type="entry name" value="t_SNARE"/>
    <property type="match status" value="1"/>
</dbReference>
<evidence type="ECO:0000259" key="3">
    <source>
        <dbReference type="PROSITE" id="PS50192"/>
    </source>
</evidence>
<keyword evidence="2" id="KW-0472">Membrane</keyword>
<dbReference type="Gene3D" id="1.20.58.70">
    <property type="match status" value="1"/>
</dbReference>
<keyword evidence="2" id="KW-0812">Transmembrane</keyword>
<dbReference type="PANTHER" id="PTHR19957:SF38">
    <property type="entry name" value="LD27581P"/>
    <property type="match status" value="1"/>
</dbReference>
<dbReference type="GO" id="GO:0006896">
    <property type="term" value="P:Golgi to vacuole transport"/>
    <property type="evidence" value="ECO:0007669"/>
    <property type="project" value="TreeGrafter"/>
</dbReference>
<dbReference type="EMBL" id="PJQM01002416">
    <property type="protein sequence ID" value="RCH95546.1"/>
    <property type="molecule type" value="Genomic_DNA"/>
</dbReference>
<dbReference type="Proteomes" id="UP000253551">
    <property type="component" value="Unassembled WGS sequence"/>
</dbReference>
<dbReference type="InterPro" id="IPR045242">
    <property type="entry name" value="Syntaxin"/>
</dbReference>
<dbReference type="InterPro" id="IPR006011">
    <property type="entry name" value="Syntaxin_N"/>
</dbReference>
<keyword evidence="2" id="KW-1133">Transmembrane helix</keyword>
<dbReference type="OrthoDB" id="364348at2759"/>
<name>A0A367K027_RHIST</name>
<protein>
    <recommendedName>
        <fullName evidence="3">t-SNARE coiled-coil homology domain-containing protein</fullName>
    </recommendedName>
</protein>
<dbReference type="CDD" id="cd15840">
    <property type="entry name" value="SNARE_Qa"/>
    <property type="match status" value="1"/>
</dbReference>
<dbReference type="GO" id="GO:0006906">
    <property type="term" value="P:vesicle fusion"/>
    <property type="evidence" value="ECO:0007669"/>
    <property type="project" value="TreeGrafter"/>
</dbReference>
<dbReference type="InterPro" id="IPR000727">
    <property type="entry name" value="T_SNARE_dom"/>
</dbReference>
<dbReference type="GO" id="GO:0031201">
    <property type="term" value="C:SNARE complex"/>
    <property type="evidence" value="ECO:0007669"/>
    <property type="project" value="TreeGrafter"/>
</dbReference>
<evidence type="ECO:0000313" key="5">
    <source>
        <dbReference type="Proteomes" id="UP000253551"/>
    </source>
</evidence>
<dbReference type="STRING" id="4846.A0A367K027"/>
<accession>A0A367K027</accession>
<dbReference type="InterPro" id="IPR010989">
    <property type="entry name" value="SNARE"/>
</dbReference>
<dbReference type="AlphaFoldDB" id="A0A367K027"/>
<evidence type="ECO:0000256" key="1">
    <source>
        <dbReference type="ARBA" id="ARBA00009063"/>
    </source>
</evidence>
<proteinExistence type="inferred from homology"/>
<evidence type="ECO:0000313" key="4">
    <source>
        <dbReference type="EMBL" id="RCH95546.1"/>
    </source>
</evidence>
<evidence type="ECO:0000256" key="2">
    <source>
        <dbReference type="SAM" id="Phobius"/>
    </source>
</evidence>
<feature type="non-terminal residue" evidence="4">
    <location>
        <position position="1"/>
    </location>
</feature>
<dbReference type="GO" id="GO:0048278">
    <property type="term" value="P:vesicle docking"/>
    <property type="evidence" value="ECO:0007669"/>
    <property type="project" value="TreeGrafter"/>
</dbReference>
<feature type="transmembrane region" description="Helical" evidence="2">
    <location>
        <begin position="160"/>
        <end position="180"/>
    </location>
</feature>
<dbReference type="SUPFAM" id="SSF47661">
    <property type="entry name" value="t-snare proteins"/>
    <property type="match status" value="1"/>
</dbReference>
<keyword evidence="5" id="KW-1185">Reference proteome</keyword>
<dbReference type="GO" id="GO:0000149">
    <property type="term" value="F:SNARE binding"/>
    <property type="evidence" value="ECO:0007669"/>
    <property type="project" value="TreeGrafter"/>
</dbReference>
<gene>
    <name evidence="4" type="ORF">CU098_011210</name>
</gene>
<dbReference type="GO" id="GO:0005484">
    <property type="term" value="F:SNAP receptor activity"/>
    <property type="evidence" value="ECO:0007669"/>
    <property type="project" value="TreeGrafter"/>
</dbReference>
<dbReference type="PROSITE" id="PS50192">
    <property type="entry name" value="T_SNARE"/>
    <property type="match status" value="1"/>
</dbReference>
<feature type="domain" description="T-SNARE coiled-coil homology" evidence="3">
    <location>
        <begin position="86"/>
        <end position="148"/>
    </location>
</feature>
<reference evidence="4 5" key="1">
    <citation type="journal article" date="2018" name="G3 (Bethesda)">
        <title>Phylogenetic and Phylogenomic Definition of Rhizopus Species.</title>
        <authorList>
            <person name="Gryganskyi A.P."/>
            <person name="Golan J."/>
            <person name="Dolatabadi S."/>
            <person name="Mondo S."/>
            <person name="Robb S."/>
            <person name="Idnurm A."/>
            <person name="Muszewska A."/>
            <person name="Steczkiewicz K."/>
            <person name="Masonjones S."/>
            <person name="Liao H.L."/>
            <person name="Gajdeczka M.T."/>
            <person name="Anike F."/>
            <person name="Vuek A."/>
            <person name="Anishchenko I.M."/>
            <person name="Voigt K."/>
            <person name="de Hoog G.S."/>
            <person name="Smith M.E."/>
            <person name="Heitman J."/>
            <person name="Vilgalys R."/>
            <person name="Stajich J.E."/>
        </authorList>
    </citation>
    <scope>NUCLEOTIDE SEQUENCE [LARGE SCALE GENOMIC DNA]</scope>
    <source>
        <strain evidence="4 5">LSU 92-RS-03</strain>
    </source>
</reference>
<dbReference type="FunFam" id="1.20.5.110:FF:000059">
    <property type="entry name" value="Related to syntaxin 12"/>
    <property type="match status" value="1"/>
</dbReference>
<dbReference type="GO" id="GO:0012505">
    <property type="term" value="C:endomembrane system"/>
    <property type="evidence" value="ECO:0007669"/>
    <property type="project" value="TreeGrafter"/>
</dbReference>
<organism evidence="4 5">
    <name type="scientific">Rhizopus stolonifer</name>
    <name type="common">Rhizopus nigricans</name>
    <dbReference type="NCBI Taxonomy" id="4846"/>
    <lineage>
        <taxon>Eukaryota</taxon>
        <taxon>Fungi</taxon>
        <taxon>Fungi incertae sedis</taxon>
        <taxon>Mucoromycota</taxon>
        <taxon>Mucoromycotina</taxon>
        <taxon>Mucoromycetes</taxon>
        <taxon>Mucorales</taxon>
        <taxon>Mucorineae</taxon>
        <taxon>Rhizopodaceae</taxon>
        <taxon>Rhizopus</taxon>
    </lineage>
</organism>